<dbReference type="GO" id="GO:0031966">
    <property type="term" value="C:mitochondrial membrane"/>
    <property type="evidence" value="ECO:0007669"/>
    <property type="project" value="UniProtKB-SubCell"/>
</dbReference>
<keyword evidence="6 12" id="KW-0375">Hydrogen ion transport</keyword>
<dbReference type="RefSeq" id="YP_008144653.1">
    <property type="nucleotide sequence ID" value="NC_021615.1"/>
</dbReference>
<reference evidence="14" key="1">
    <citation type="journal article" date="2014" name="Mitochondrial DNA">
        <title>Complete mitochondrial genome of the Zebra bullhead shark Heterodontus zebra (Heterodontiformes: Heterodontidae).</title>
        <authorList>
            <person name="Chen X."/>
            <person name="Peng X."/>
            <person name="Huang X."/>
            <person name="Xiang D."/>
        </authorList>
    </citation>
    <scope>NUCLEOTIDE SEQUENCE</scope>
</reference>
<feature type="transmembrane region" description="Helical" evidence="13">
    <location>
        <begin position="6"/>
        <end position="24"/>
    </location>
</feature>
<evidence type="ECO:0000256" key="8">
    <source>
        <dbReference type="ARBA" id="ARBA00023065"/>
    </source>
</evidence>
<keyword evidence="10 13" id="KW-0472">Membrane</keyword>
<comment type="similarity">
    <text evidence="2 12">Belongs to the ATPase protein 8 family.</text>
</comment>
<evidence type="ECO:0000256" key="10">
    <source>
        <dbReference type="ARBA" id="ARBA00023136"/>
    </source>
</evidence>
<keyword evidence="7 13" id="KW-1133">Transmembrane helix</keyword>
<evidence type="ECO:0000256" key="11">
    <source>
        <dbReference type="ARBA" id="ARBA00023310"/>
    </source>
</evidence>
<dbReference type="InterPro" id="IPR001421">
    <property type="entry name" value="ATP8_metazoa"/>
</dbReference>
<evidence type="ECO:0000256" key="2">
    <source>
        <dbReference type="ARBA" id="ARBA00008892"/>
    </source>
</evidence>
<organism evidence="14">
    <name type="scientific">Heterodontus zebra</name>
    <name type="common">zebra bullhead shark</name>
    <dbReference type="NCBI Taxonomy" id="1213687"/>
    <lineage>
        <taxon>Eukaryota</taxon>
        <taxon>Metazoa</taxon>
        <taxon>Chordata</taxon>
        <taxon>Craniata</taxon>
        <taxon>Vertebrata</taxon>
        <taxon>Chondrichthyes</taxon>
        <taxon>Elasmobranchii</taxon>
        <taxon>Galeomorphii</taxon>
        <taxon>Heterodontoidea</taxon>
        <taxon>Heterodontiformes</taxon>
        <taxon>Heterodontidae</taxon>
        <taxon>Heterodontus</taxon>
    </lineage>
</organism>
<keyword evidence="8 12" id="KW-0406">Ion transport</keyword>
<keyword evidence="3 12" id="KW-0813">Transport</keyword>
<dbReference type="GO" id="GO:0015078">
    <property type="term" value="F:proton transmembrane transporter activity"/>
    <property type="evidence" value="ECO:0007669"/>
    <property type="project" value="InterPro"/>
</dbReference>
<dbReference type="AlphaFoldDB" id="R9W1C4"/>
<comment type="subcellular location">
    <subcellularLocation>
        <location evidence="1 12">Mitochondrion membrane</location>
        <topology evidence="1 12">Single-pass membrane protein</topology>
    </subcellularLocation>
</comment>
<keyword evidence="4 12" id="KW-0138">CF(0)</keyword>
<evidence type="ECO:0000313" key="14">
    <source>
        <dbReference type="EMBL" id="AGN92061.1"/>
    </source>
</evidence>
<evidence type="ECO:0000256" key="12">
    <source>
        <dbReference type="RuleBase" id="RU003661"/>
    </source>
</evidence>
<evidence type="ECO:0000256" key="9">
    <source>
        <dbReference type="ARBA" id="ARBA00023128"/>
    </source>
</evidence>
<dbReference type="Pfam" id="PF00895">
    <property type="entry name" value="ATP-synt_8"/>
    <property type="match status" value="1"/>
</dbReference>
<dbReference type="PANTHER" id="PTHR39937">
    <property type="entry name" value="ATP SYNTHASE PROTEIN 8"/>
    <property type="match status" value="1"/>
</dbReference>
<evidence type="ECO:0000256" key="4">
    <source>
        <dbReference type="ARBA" id="ARBA00022547"/>
    </source>
</evidence>
<keyword evidence="11" id="KW-0066">ATP synthesis</keyword>
<dbReference type="GeneID" id="16016992"/>
<evidence type="ECO:0000256" key="7">
    <source>
        <dbReference type="ARBA" id="ARBA00022989"/>
    </source>
</evidence>
<geneLocation type="mitochondrion" evidence="14"/>
<gene>
    <name evidence="14" type="primary">ATP8</name>
</gene>
<sequence length="55" mass="6709">MPQLNPHPWFPILLFSWIIFLMVLPNKVMKHSFNNNPLPKNTEKLKPEPWNWPWT</sequence>
<protein>
    <recommendedName>
        <fullName evidence="12">ATP synthase complex subunit 8</fullName>
    </recommendedName>
</protein>
<accession>R9W1C4</accession>
<dbReference type="GO" id="GO:0045259">
    <property type="term" value="C:proton-transporting ATP synthase complex"/>
    <property type="evidence" value="ECO:0007669"/>
    <property type="project" value="UniProtKB-KW"/>
</dbReference>
<proteinExistence type="inferred from homology"/>
<name>R9W1C4_9CHON</name>
<dbReference type="EMBL" id="KC845548">
    <property type="protein sequence ID" value="AGN92061.1"/>
    <property type="molecule type" value="Genomic_DNA"/>
</dbReference>
<evidence type="ECO:0000256" key="3">
    <source>
        <dbReference type="ARBA" id="ARBA00022448"/>
    </source>
</evidence>
<dbReference type="PANTHER" id="PTHR39937:SF1">
    <property type="entry name" value="ATP SYNTHASE PROTEIN 8"/>
    <property type="match status" value="1"/>
</dbReference>
<dbReference type="InterPro" id="IPR050635">
    <property type="entry name" value="ATPase_protein_8"/>
</dbReference>
<keyword evidence="9 12" id="KW-0496">Mitochondrion</keyword>
<evidence type="ECO:0000256" key="1">
    <source>
        <dbReference type="ARBA" id="ARBA00004304"/>
    </source>
</evidence>
<evidence type="ECO:0000256" key="13">
    <source>
        <dbReference type="SAM" id="Phobius"/>
    </source>
</evidence>
<dbReference type="CTD" id="4509"/>
<evidence type="ECO:0000256" key="6">
    <source>
        <dbReference type="ARBA" id="ARBA00022781"/>
    </source>
</evidence>
<keyword evidence="5 12" id="KW-0812">Transmembrane</keyword>
<dbReference type="GO" id="GO:0015986">
    <property type="term" value="P:proton motive force-driven ATP synthesis"/>
    <property type="evidence" value="ECO:0007669"/>
    <property type="project" value="InterPro"/>
</dbReference>
<evidence type="ECO:0000256" key="5">
    <source>
        <dbReference type="ARBA" id="ARBA00022692"/>
    </source>
</evidence>